<proteinExistence type="predicted"/>
<evidence type="ECO:0000256" key="1">
    <source>
        <dbReference type="SAM" id="Phobius"/>
    </source>
</evidence>
<organism evidence="2 3">
    <name type="scientific">Pontiella desulfatans</name>
    <dbReference type="NCBI Taxonomy" id="2750659"/>
    <lineage>
        <taxon>Bacteria</taxon>
        <taxon>Pseudomonadati</taxon>
        <taxon>Kiritimatiellota</taxon>
        <taxon>Kiritimatiellia</taxon>
        <taxon>Kiritimatiellales</taxon>
        <taxon>Pontiellaceae</taxon>
        <taxon>Pontiella</taxon>
    </lineage>
</organism>
<feature type="transmembrane region" description="Helical" evidence="1">
    <location>
        <begin position="341"/>
        <end position="361"/>
    </location>
</feature>
<evidence type="ECO:0000313" key="2">
    <source>
        <dbReference type="EMBL" id="VGO17058.1"/>
    </source>
</evidence>
<feature type="transmembrane region" description="Helical" evidence="1">
    <location>
        <begin position="265"/>
        <end position="282"/>
    </location>
</feature>
<feature type="transmembrane region" description="Helical" evidence="1">
    <location>
        <begin position="155"/>
        <end position="172"/>
    </location>
</feature>
<feature type="transmembrane region" description="Helical" evidence="1">
    <location>
        <begin position="241"/>
        <end position="259"/>
    </location>
</feature>
<keyword evidence="1" id="KW-1133">Transmembrane helix</keyword>
<feature type="transmembrane region" description="Helical" evidence="1">
    <location>
        <begin position="302"/>
        <end position="321"/>
    </location>
</feature>
<accession>A0A6C2UAD0</accession>
<feature type="transmembrane region" description="Helical" evidence="1">
    <location>
        <begin position="122"/>
        <end position="143"/>
    </location>
</feature>
<evidence type="ECO:0000313" key="3">
    <source>
        <dbReference type="Proteomes" id="UP000366872"/>
    </source>
</evidence>
<feature type="transmembrane region" description="Helical" evidence="1">
    <location>
        <begin position="97"/>
        <end position="116"/>
    </location>
</feature>
<feature type="transmembrane region" description="Helical" evidence="1">
    <location>
        <begin position="47"/>
        <end position="69"/>
    </location>
</feature>
<reference evidence="2 3" key="1">
    <citation type="submission" date="2019-04" db="EMBL/GenBank/DDBJ databases">
        <authorList>
            <person name="Van Vliet M D."/>
        </authorList>
    </citation>
    <scope>NUCLEOTIDE SEQUENCE [LARGE SCALE GENOMIC DNA]</scope>
    <source>
        <strain evidence="2 3">F1</strain>
    </source>
</reference>
<evidence type="ECO:0008006" key="4">
    <source>
        <dbReference type="Google" id="ProtNLM"/>
    </source>
</evidence>
<keyword evidence="1" id="KW-0812">Transmembrane</keyword>
<protein>
    <recommendedName>
        <fullName evidence="4">Mechanosensitive ion channel protein MscS</fullName>
    </recommendedName>
</protein>
<keyword evidence="1" id="KW-0472">Membrane</keyword>
<dbReference type="AlphaFoldDB" id="A0A6C2UAD0"/>
<dbReference type="EMBL" id="CAAHFG010000004">
    <property type="protein sequence ID" value="VGO17058.1"/>
    <property type="molecule type" value="Genomic_DNA"/>
</dbReference>
<dbReference type="RefSeq" id="WP_136082559.1">
    <property type="nucleotide sequence ID" value="NZ_CAAHFG010000004.1"/>
</dbReference>
<feature type="transmembrane region" description="Helical" evidence="1">
    <location>
        <begin position="192"/>
        <end position="212"/>
    </location>
</feature>
<name>A0A6C2UAD0_PONDE</name>
<gene>
    <name evidence="2" type="ORF">PDESU_05652</name>
</gene>
<dbReference type="Proteomes" id="UP000366872">
    <property type="component" value="Unassembled WGS sequence"/>
</dbReference>
<sequence>MKRIVTFFLPLALLLIGLPLCGVWLAGRDVDAFLEFPPRTRHVEHAPFSWPVFIGLAVVILAVMVPFLVRVIRGGADAVCPGGAASAPPAQRSFPPWGWMVVGFGVLFWLLAWTRFGWMEPVQLYTFTPQWIAYIVVVNALTWRKTGRCLLTHETRFFLWLFPLSAVFWWFFEYLNRFVQNWWYTSGADFTPLQYFIAATLPFATVLPAVLSTEEWLAANPRTSAGLEFRTIIWCTKPKRGAWITLLVSGLGLLFIGWFPDYLFPLLWVAPLLLLMAFGRLANQPSFFPELEQGDWRRIYRLALAALICGFFWELWNWHSLAKWIYEVPFVHRFQVFEMPLLGYAGYLPFGLECAVIADLIRRRHA</sequence>
<feature type="transmembrane region" description="Helical" evidence="1">
    <location>
        <begin position="7"/>
        <end position="27"/>
    </location>
</feature>
<keyword evidence="3" id="KW-1185">Reference proteome</keyword>